<dbReference type="Gene3D" id="2.40.50.140">
    <property type="entry name" value="Nucleic acid-binding proteins"/>
    <property type="match status" value="1"/>
</dbReference>
<proteinExistence type="predicted"/>
<feature type="domain" description="Transport-associated OB type 2" evidence="1">
    <location>
        <begin position="23"/>
        <end position="92"/>
    </location>
</feature>
<dbReference type="InterPro" id="IPR012340">
    <property type="entry name" value="NA-bd_OB-fold"/>
</dbReference>
<evidence type="ECO:0000313" key="2">
    <source>
        <dbReference type="EMBL" id="GLQ11444.1"/>
    </source>
</evidence>
<organism evidence="2 3">
    <name type="scientific">Devosia yakushimensis</name>
    <dbReference type="NCBI Taxonomy" id="470028"/>
    <lineage>
        <taxon>Bacteria</taxon>
        <taxon>Pseudomonadati</taxon>
        <taxon>Pseudomonadota</taxon>
        <taxon>Alphaproteobacteria</taxon>
        <taxon>Hyphomicrobiales</taxon>
        <taxon>Devosiaceae</taxon>
        <taxon>Devosia</taxon>
    </lineage>
</organism>
<dbReference type="InterPro" id="IPR013611">
    <property type="entry name" value="Transp-assoc_OB_typ2"/>
</dbReference>
<evidence type="ECO:0000259" key="1">
    <source>
        <dbReference type="Pfam" id="PF08402"/>
    </source>
</evidence>
<dbReference type="InterPro" id="IPR008995">
    <property type="entry name" value="Mo/tungstate-bd_C_term_dom"/>
</dbReference>
<protein>
    <recommendedName>
        <fullName evidence="1">Transport-associated OB type 2 domain-containing protein</fullName>
    </recommendedName>
</protein>
<reference evidence="2" key="1">
    <citation type="journal article" date="2014" name="Int. J. Syst. Evol. Microbiol.">
        <title>Complete genome of a new Firmicutes species belonging to the dominant human colonic microbiota ('Ruminococcus bicirculans') reveals two chromosomes and a selective capacity to utilize plant glucans.</title>
        <authorList>
            <consortium name="NISC Comparative Sequencing Program"/>
            <person name="Wegmann U."/>
            <person name="Louis P."/>
            <person name="Goesmann A."/>
            <person name="Henrissat B."/>
            <person name="Duncan S.H."/>
            <person name="Flint H.J."/>
        </authorList>
    </citation>
    <scope>NUCLEOTIDE SEQUENCE</scope>
    <source>
        <strain evidence="2">NBRC 103855</strain>
    </source>
</reference>
<keyword evidence="3" id="KW-1185">Reference proteome</keyword>
<dbReference type="Gene3D" id="2.40.50.100">
    <property type="match status" value="1"/>
</dbReference>
<name>A0ABQ5UIK2_9HYPH</name>
<dbReference type="Pfam" id="PF08402">
    <property type="entry name" value="TOBE_2"/>
    <property type="match status" value="1"/>
</dbReference>
<reference evidence="2" key="2">
    <citation type="submission" date="2023-01" db="EMBL/GenBank/DDBJ databases">
        <title>Draft genome sequence of Devosia yakushimensis strain NBRC 103855.</title>
        <authorList>
            <person name="Sun Q."/>
            <person name="Mori K."/>
        </authorList>
    </citation>
    <scope>NUCLEOTIDE SEQUENCE</scope>
    <source>
        <strain evidence="2">NBRC 103855</strain>
    </source>
</reference>
<dbReference type="Proteomes" id="UP001161406">
    <property type="component" value="Unassembled WGS sequence"/>
</dbReference>
<gene>
    <name evidence="2" type="ORF">GCM10007913_33760</name>
</gene>
<comment type="caution">
    <text evidence="2">The sequence shown here is derived from an EMBL/GenBank/DDBJ whole genome shotgun (WGS) entry which is preliminary data.</text>
</comment>
<accession>A0ABQ5UIK2</accession>
<dbReference type="SUPFAM" id="SSF50331">
    <property type="entry name" value="MOP-like"/>
    <property type="match status" value="1"/>
</dbReference>
<dbReference type="RefSeq" id="WP_284392737.1">
    <property type="nucleotide sequence ID" value="NZ_BSNG01000001.1"/>
</dbReference>
<evidence type="ECO:0000313" key="3">
    <source>
        <dbReference type="Proteomes" id="UP001161406"/>
    </source>
</evidence>
<sequence length="117" mass="12314">MAGGPTQVPADPASLKVGDTVTLGIRPHDLLEQSSGNLAGEVSLVERLGNETNVSLRLPSGASWLAVLDGDHELRIGQSLPLTFAPERAVIFDKAGTAMYRQRQVAAGSMVVDAHQL</sequence>
<dbReference type="EMBL" id="BSNG01000001">
    <property type="protein sequence ID" value="GLQ11444.1"/>
    <property type="molecule type" value="Genomic_DNA"/>
</dbReference>